<proteinExistence type="predicted"/>
<protein>
    <submittedName>
        <fullName evidence="1">Uncharacterized protein</fullName>
    </submittedName>
</protein>
<dbReference type="AlphaFoldDB" id="A0AAE0Z9W7"/>
<dbReference type="Proteomes" id="UP001283361">
    <property type="component" value="Unassembled WGS sequence"/>
</dbReference>
<keyword evidence="2" id="KW-1185">Reference proteome</keyword>
<organism evidence="1 2">
    <name type="scientific">Elysia crispata</name>
    <name type="common">lettuce slug</name>
    <dbReference type="NCBI Taxonomy" id="231223"/>
    <lineage>
        <taxon>Eukaryota</taxon>
        <taxon>Metazoa</taxon>
        <taxon>Spiralia</taxon>
        <taxon>Lophotrochozoa</taxon>
        <taxon>Mollusca</taxon>
        <taxon>Gastropoda</taxon>
        <taxon>Heterobranchia</taxon>
        <taxon>Euthyneura</taxon>
        <taxon>Panpulmonata</taxon>
        <taxon>Sacoglossa</taxon>
        <taxon>Placobranchoidea</taxon>
        <taxon>Plakobranchidae</taxon>
        <taxon>Elysia</taxon>
    </lineage>
</organism>
<evidence type="ECO:0000313" key="1">
    <source>
        <dbReference type="EMBL" id="KAK3765487.1"/>
    </source>
</evidence>
<gene>
    <name evidence="1" type="ORF">RRG08_054013</name>
</gene>
<dbReference type="EMBL" id="JAWDGP010004298">
    <property type="protein sequence ID" value="KAK3765487.1"/>
    <property type="molecule type" value="Genomic_DNA"/>
</dbReference>
<comment type="caution">
    <text evidence="1">The sequence shown here is derived from an EMBL/GenBank/DDBJ whole genome shotgun (WGS) entry which is preliminary data.</text>
</comment>
<accession>A0AAE0Z9W7</accession>
<sequence length="110" mass="12293">MSGWTLRLVHYCPASTDLLSCLDGHTCWSTSVTSVLLALIFYHVCMDKKTGPLVFNSVLPALIFYHVCMDTQTGPLVFNSVLSTLIFYHVWMDTQTGPLVFNSVLSTLIF</sequence>
<evidence type="ECO:0000313" key="2">
    <source>
        <dbReference type="Proteomes" id="UP001283361"/>
    </source>
</evidence>
<name>A0AAE0Z9W7_9GAST</name>
<reference evidence="1" key="1">
    <citation type="journal article" date="2023" name="G3 (Bethesda)">
        <title>A reference genome for the long-term kleptoplast-retaining sea slug Elysia crispata morphotype clarki.</title>
        <authorList>
            <person name="Eastman K.E."/>
            <person name="Pendleton A.L."/>
            <person name="Shaikh M.A."/>
            <person name="Suttiyut T."/>
            <person name="Ogas R."/>
            <person name="Tomko P."/>
            <person name="Gavelis G."/>
            <person name="Widhalm J.R."/>
            <person name="Wisecaver J.H."/>
        </authorList>
    </citation>
    <scope>NUCLEOTIDE SEQUENCE</scope>
    <source>
        <strain evidence="1">ECLA1</strain>
    </source>
</reference>